<dbReference type="GO" id="GO:0015074">
    <property type="term" value="P:DNA integration"/>
    <property type="evidence" value="ECO:0007669"/>
    <property type="project" value="InterPro"/>
</dbReference>
<dbReference type="PANTHER" id="PTHR30349:SF64">
    <property type="entry name" value="PROPHAGE INTEGRASE INTD-RELATED"/>
    <property type="match status" value="1"/>
</dbReference>
<dbReference type="EMBL" id="WELI01000003">
    <property type="protein sequence ID" value="KAB7731533.1"/>
    <property type="molecule type" value="Genomic_DNA"/>
</dbReference>
<dbReference type="PROSITE" id="PS51898">
    <property type="entry name" value="TYR_RECOMBINASE"/>
    <property type="match status" value="1"/>
</dbReference>
<evidence type="ECO:0000259" key="4">
    <source>
        <dbReference type="PROSITE" id="PS51898"/>
    </source>
</evidence>
<evidence type="ECO:0000256" key="3">
    <source>
        <dbReference type="ARBA" id="ARBA00023172"/>
    </source>
</evidence>
<keyword evidence="2" id="KW-0238">DNA-binding</keyword>
<dbReference type="SUPFAM" id="SSF56349">
    <property type="entry name" value="DNA breaking-rejoining enzymes"/>
    <property type="match status" value="1"/>
</dbReference>
<comment type="similarity">
    <text evidence="1">Belongs to the 'phage' integrase family.</text>
</comment>
<organism evidence="5 6">
    <name type="scientific">Rudanella paleaurantiibacter</name>
    <dbReference type="NCBI Taxonomy" id="2614655"/>
    <lineage>
        <taxon>Bacteria</taxon>
        <taxon>Pseudomonadati</taxon>
        <taxon>Bacteroidota</taxon>
        <taxon>Cytophagia</taxon>
        <taxon>Cytophagales</taxon>
        <taxon>Cytophagaceae</taxon>
        <taxon>Rudanella</taxon>
    </lineage>
</organism>
<dbReference type="Gene3D" id="1.10.150.130">
    <property type="match status" value="1"/>
</dbReference>
<dbReference type="GO" id="GO:0003677">
    <property type="term" value="F:DNA binding"/>
    <property type="evidence" value="ECO:0007669"/>
    <property type="project" value="UniProtKB-KW"/>
</dbReference>
<dbReference type="CDD" id="cd01185">
    <property type="entry name" value="INTN1_C_like"/>
    <property type="match status" value="1"/>
</dbReference>
<reference evidence="5 6" key="1">
    <citation type="submission" date="2019-10" db="EMBL/GenBank/DDBJ databases">
        <title>Rudanella paleaurantiibacter sp. nov., isolated from sludge.</title>
        <authorList>
            <person name="Xu S.Q."/>
        </authorList>
    </citation>
    <scope>NUCLEOTIDE SEQUENCE [LARGE SCALE GENOMIC DNA]</scope>
    <source>
        <strain evidence="5 6">HX-22-17</strain>
    </source>
</reference>
<evidence type="ECO:0000256" key="2">
    <source>
        <dbReference type="ARBA" id="ARBA00023125"/>
    </source>
</evidence>
<proteinExistence type="inferred from homology"/>
<evidence type="ECO:0000313" key="6">
    <source>
        <dbReference type="Proteomes" id="UP000488299"/>
    </source>
</evidence>
<dbReference type="InterPro" id="IPR002104">
    <property type="entry name" value="Integrase_catalytic"/>
</dbReference>
<protein>
    <submittedName>
        <fullName evidence="5">Tyrosine-type recombinase/integrase</fullName>
    </submittedName>
</protein>
<dbReference type="Gene3D" id="1.10.443.10">
    <property type="entry name" value="Intergrase catalytic core"/>
    <property type="match status" value="1"/>
</dbReference>
<dbReference type="InterPro" id="IPR050090">
    <property type="entry name" value="Tyrosine_recombinase_XerCD"/>
</dbReference>
<keyword evidence="6" id="KW-1185">Reference proteome</keyword>
<dbReference type="InterPro" id="IPR011010">
    <property type="entry name" value="DNA_brk_join_enz"/>
</dbReference>
<gene>
    <name evidence="5" type="ORF">F5984_11620</name>
</gene>
<dbReference type="InterPro" id="IPR010998">
    <property type="entry name" value="Integrase_recombinase_N"/>
</dbReference>
<accession>A0A7J5U183</accession>
<evidence type="ECO:0000256" key="1">
    <source>
        <dbReference type="ARBA" id="ARBA00008857"/>
    </source>
</evidence>
<dbReference type="GO" id="GO:0006310">
    <property type="term" value="P:DNA recombination"/>
    <property type="evidence" value="ECO:0007669"/>
    <property type="project" value="UniProtKB-KW"/>
</dbReference>
<dbReference type="AlphaFoldDB" id="A0A7J5U183"/>
<dbReference type="PANTHER" id="PTHR30349">
    <property type="entry name" value="PHAGE INTEGRASE-RELATED"/>
    <property type="match status" value="1"/>
</dbReference>
<dbReference type="Pfam" id="PF13102">
    <property type="entry name" value="Phage_int_SAM_5"/>
    <property type="match status" value="1"/>
</dbReference>
<keyword evidence="3" id="KW-0233">DNA recombination</keyword>
<dbReference type="Proteomes" id="UP000488299">
    <property type="component" value="Unassembled WGS sequence"/>
</dbReference>
<dbReference type="InterPro" id="IPR013762">
    <property type="entry name" value="Integrase-like_cat_sf"/>
</dbReference>
<name>A0A7J5U183_9BACT</name>
<evidence type="ECO:0000313" key="5">
    <source>
        <dbReference type="EMBL" id="KAB7731533.1"/>
    </source>
</evidence>
<feature type="domain" description="Tyr recombinase" evidence="4">
    <location>
        <begin position="237"/>
        <end position="424"/>
    </location>
</feature>
<dbReference type="Pfam" id="PF00589">
    <property type="entry name" value="Phage_integrase"/>
    <property type="match status" value="1"/>
</dbReference>
<dbReference type="InterPro" id="IPR025269">
    <property type="entry name" value="SAM-like_dom"/>
</dbReference>
<sequence>MMTTTSNQVKFVLDRPQSDAPTFIILLYRFNNTRLKHSTGKKVHPDQWDITRQRAKTNQPTKKERQPFVDLNTILDNYGVEVVKLANSFALSKTPLTPENFKTHLNERLKPKQVKAVKPKLTFVEFVEEFANGCESGKNLTAQNRRYSNYTIKDYRKTGKVIERYQKRHPERLGFDAFTLPFYERFKKYLTTEGYSLNTIGSTIKNIKILLKQAYRAGYHANMIFRHEDFKKCSEEVDNVYLDEEELQRLYDLDLSKSQKLDRVRDLFLIGCYTGLRFSDFTQLTPENVTFGGQILNVVTRKTGQRVCIPLNPKVSVILHKYAYRLPRTISNQKFNEYLKELAKLAEIAEPVQRSRTEGGVKITRNAEKWEVVTTHTARRSFATNAYRAGIPTIDIMRLTGHKTETSFMRYIKITAEETAIKLLNHPHFRQSAIRIA</sequence>
<comment type="caution">
    <text evidence="5">The sequence shown here is derived from an EMBL/GenBank/DDBJ whole genome shotgun (WGS) entry which is preliminary data.</text>
</comment>